<dbReference type="InterPro" id="IPR026234">
    <property type="entry name" value="MRGPCRFAMILY"/>
</dbReference>
<evidence type="ECO:0000313" key="11">
    <source>
        <dbReference type="Proteomes" id="UP000694390"/>
    </source>
</evidence>
<reference evidence="10" key="1">
    <citation type="submission" date="2025-08" db="UniProtKB">
        <authorList>
            <consortium name="Ensembl"/>
        </authorList>
    </citation>
    <scope>IDENTIFICATION</scope>
</reference>
<keyword evidence="4" id="KW-0297">G-protein coupled receptor</keyword>
<organism evidence="10 11">
    <name type="scientific">Gopherus evgoodei</name>
    <name type="common">Goodes thornscrub tortoise</name>
    <dbReference type="NCBI Taxonomy" id="1825980"/>
    <lineage>
        <taxon>Eukaryota</taxon>
        <taxon>Metazoa</taxon>
        <taxon>Chordata</taxon>
        <taxon>Craniata</taxon>
        <taxon>Vertebrata</taxon>
        <taxon>Euteleostomi</taxon>
        <taxon>Archelosauria</taxon>
        <taxon>Testudinata</taxon>
        <taxon>Testudines</taxon>
        <taxon>Cryptodira</taxon>
        <taxon>Durocryptodira</taxon>
        <taxon>Testudinoidea</taxon>
        <taxon>Testudinidae</taxon>
        <taxon>Gopherus</taxon>
    </lineage>
</organism>
<evidence type="ECO:0000256" key="1">
    <source>
        <dbReference type="ARBA" id="ARBA00004141"/>
    </source>
</evidence>
<protein>
    <recommendedName>
        <fullName evidence="9">G-protein coupled receptors family 1 profile domain-containing protein</fullName>
    </recommendedName>
</protein>
<dbReference type="PROSITE" id="PS50262">
    <property type="entry name" value="G_PROTEIN_RECEP_F1_2"/>
    <property type="match status" value="1"/>
</dbReference>
<keyword evidence="3 8" id="KW-1133">Transmembrane helix</keyword>
<dbReference type="Ensembl" id="ENSGEVT00005008958.1">
    <property type="protein sequence ID" value="ENSGEVP00005008533.1"/>
    <property type="gene ID" value="ENSGEVG00005006125.1"/>
</dbReference>
<dbReference type="PANTHER" id="PTHR11334">
    <property type="entry name" value="MAS-RELATED G-PROTEIN COUPLED RECEPTOR"/>
    <property type="match status" value="1"/>
</dbReference>
<dbReference type="GO" id="GO:0005886">
    <property type="term" value="C:plasma membrane"/>
    <property type="evidence" value="ECO:0007669"/>
    <property type="project" value="TreeGrafter"/>
</dbReference>
<dbReference type="GO" id="GO:0004930">
    <property type="term" value="F:G protein-coupled receptor activity"/>
    <property type="evidence" value="ECO:0007669"/>
    <property type="project" value="UniProtKB-KW"/>
</dbReference>
<accession>A0A8C4XZT3</accession>
<dbReference type="AlphaFoldDB" id="A0A8C4XZT3"/>
<dbReference type="Proteomes" id="UP000694390">
    <property type="component" value="Unassembled WGS sequence"/>
</dbReference>
<dbReference type="InterPro" id="IPR017452">
    <property type="entry name" value="GPCR_Rhodpsn_7TM"/>
</dbReference>
<evidence type="ECO:0000256" key="3">
    <source>
        <dbReference type="ARBA" id="ARBA00022989"/>
    </source>
</evidence>
<keyword evidence="7" id="KW-0807">Transducer</keyword>
<feature type="transmembrane region" description="Helical" evidence="8">
    <location>
        <begin position="171"/>
        <end position="189"/>
    </location>
</feature>
<dbReference type="SUPFAM" id="SSF81321">
    <property type="entry name" value="Family A G protein-coupled receptor-like"/>
    <property type="match status" value="1"/>
</dbReference>
<evidence type="ECO:0000259" key="9">
    <source>
        <dbReference type="PROSITE" id="PS50262"/>
    </source>
</evidence>
<evidence type="ECO:0000256" key="5">
    <source>
        <dbReference type="ARBA" id="ARBA00023136"/>
    </source>
</evidence>
<comment type="subcellular location">
    <subcellularLocation>
        <location evidence="1">Membrane</location>
        <topology evidence="1">Multi-pass membrane protein</topology>
    </subcellularLocation>
</comment>
<name>A0A8C4XZT3_9SAUR</name>
<dbReference type="GeneTree" id="ENSGT01030000234639"/>
<keyword evidence="11" id="KW-1185">Reference proteome</keyword>
<feature type="transmembrane region" description="Helical" evidence="8">
    <location>
        <begin position="201"/>
        <end position="224"/>
    </location>
</feature>
<evidence type="ECO:0000256" key="8">
    <source>
        <dbReference type="SAM" id="Phobius"/>
    </source>
</evidence>
<dbReference type="PANTHER" id="PTHR11334:SF68">
    <property type="entry name" value="G-PROTEIN COUPLED RECEPTORS FAMILY 1 PROFILE DOMAIN-CONTAINING PROTEIN-RELATED"/>
    <property type="match status" value="1"/>
</dbReference>
<evidence type="ECO:0000313" key="10">
    <source>
        <dbReference type="Ensembl" id="ENSGEVP00005008533.1"/>
    </source>
</evidence>
<feature type="transmembrane region" description="Helical" evidence="8">
    <location>
        <begin position="65"/>
        <end position="82"/>
    </location>
</feature>
<sequence length="299" mass="33795">APWSLVRSFIKPSPSHRRKKTVCQIYDLPAVIIDGITLLICFLGLVRNKIVLWFLGFCIKRNLFTVYILSLGTTFMIFLYLMRTFSLLPLVTYSTSLYLLTAISTERCLSFLNNSWCQCYHPKHLPHLSAIVCALLWMLFCLLTGLGAFVHVLNSFANCIMMLTPLSVTNFLIFTSIVVLSSLTLFIKVQSSSQRQLEKLYTTILLTVLFFLNFAISLRLWSLLQYFNHSFLHAEICHMLASANSSINPVIYFLVGRSRKEDGETAQGRAQGDGNLNPTAPIEMVISCSVLSAAIVNWQ</sequence>
<keyword evidence="6" id="KW-0675">Receptor</keyword>
<proteinExistence type="predicted"/>
<evidence type="ECO:0000256" key="2">
    <source>
        <dbReference type="ARBA" id="ARBA00022692"/>
    </source>
</evidence>
<keyword evidence="2 8" id="KW-0812">Transmembrane</keyword>
<evidence type="ECO:0000256" key="7">
    <source>
        <dbReference type="ARBA" id="ARBA00023224"/>
    </source>
</evidence>
<feature type="domain" description="G-protein coupled receptors family 1 profile" evidence="9">
    <location>
        <begin position="83"/>
        <end position="252"/>
    </location>
</feature>
<evidence type="ECO:0000256" key="4">
    <source>
        <dbReference type="ARBA" id="ARBA00023040"/>
    </source>
</evidence>
<feature type="transmembrane region" description="Helical" evidence="8">
    <location>
        <begin position="128"/>
        <end position="151"/>
    </location>
</feature>
<keyword evidence="5 8" id="KW-0472">Membrane</keyword>
<dbReference type="InterPro" id="IPR000276">
    <property type="entry name" value="GPCR_Rhodpsn"/>
</dbReference>
<evidence type="ECO:0000256" key="6">
    <source>
        <dbReference type="ARBA" id="ARBA00023170"/>
    </source>
</evidence>
<feature type="transmembrane region" description="Helical" evidence="8">
    <location>
        <begin position="25"/>
        <end position="45"/>
    </location>
</feature>
<dbReference type="Gene3D" id="1.20.1070.10">
    <property type="entry name" value="Rhodopsin 7-helix transmembrane proteins"/>
    <property type="match status" value="1"/>
</dbReference>
<reference evidence="10" key="2">
    <citation type="submission" date="2025-09" db="UniProtKB">
        <authorList>
            <consortium name="Ensembl"/>
        </authorList>
    </citation>
    <scope>IDENTIFICATION</scope>
</reference>
<dbReference type="PRINTS" id="PR02108">
    <property type="entry name" value="MRGPCRFAMILY"/>
</dbReference>
<dbReference type="PRINTS" id="PR00237">
    <property type="entry name" value="GPCRRHODOPSN"/>
</dbReference>